<proteinExistence type="predicted"/>
<protein>
    <recommendedName>
        <fullName evidence="3">DUF695 domain-containing protein</fullName>
    </recommendedName>
</protein>
<reference evidence="1 2" key="1">
    <citation type="submission" date="2018-06" db="EMBL/GenBank/DDBJ databases">
        <title>Paenibacillus imtechensis sp. nov.</title>
        <authorList>
            <person name="Pinnaka A.K."/>
            <person name="Singh H."/>
            <person name="Kaur M."/>
        </authorList>
    </citation>
    <scope>NUCLEOTIDE SEQUENCE [LARGE SCALE GENOMIC DNA]</scope>
    <source>
        <strain evidence="1 2">SMB1</strain>
    </source>
</reference>
<organism evidence="1 2">
    <name type="scientific">Paenibacillus sambharensis</name>
    <dbReference type="NCBI Taxonomy" id="1803190"/>
    <lineage>
        <taxon>Bacteria</taxon>
        <taxon>Bacillati</taxon>
        <taxon>Bacillota</taxon>
        <taxon>Bacilli</taxon>
        <taxon>Bacillales</taxon>
        <taxon>Paenibacillaceae</taxon>
        <taxon>Paenibacillus</taxon>
    </lineage>
</organism>
<evidence type="ECO:0000313" key="1">
    <source>
        <dbReference type="EMBL" id="PZD96973.1"/>
    </source>
</evidence>
<sequence length="199" mass="23508">MILDLFKKKDPYATFWKWFESNESYFHNNFETNKELLFDNLSLKLKEIDENLTFEISNNPEQKRELIISADGIADSFDNVISLCDAAPPLRDWVVIPFRPRMDSKGIKVNMGEDSLGYNDVYFTYQNRGHYIDLEVYIRFEEDNRHHYVNMYFILLDSLIGEYDAVSKIGNTEFFNLNNVNSPELMNFTELIRIVDAVR</sequence>
<dbReference type="OrthoDB" id="9151249at2"/>
<keyword evidence="2" id="KW-1185">Reference proteome</keyword>
<evidence type="ECO:0000313" key="2">
    <source>
        <dbReference type="Proteomes" id="UP000249522"/>
    </source>
</evidence>
<accession>A0A2W1LDV2</accession>
<comment type="caution">
    <text evidence="1">The sequence shown here is derived from an EMBL/GenBank/DDBJ whole genome shotgun (WGS) entry which is preliminary data.</text>
</comment>
<dbReference type="AlphaFoldDB" id="A0A2W1LDV2"/>
<dbReference type="EMBL" id="QKRB01000034">
    <property type="protein sequence ID" value="PZD96973.1"/>
    <property type="molecule type" value="Genomic_DNA"/>
</dbReference>
<dbReference type="RefSeq" id="WP_111145546.1">
    <property type="nucleotide sequence ID" value="NZ_QKRB01000034.1"/>
</dbReference>
<evidence type="ECO:0008006" key="3">
    <source>
        <dbReference type="Google" id="ProtNLM"/>
    </source>
</evidence>
<dbReference type="Proteomes" id="UP000249522">
    <property type="component" value="Unassembled WGS sequence"/>
</dbReference>
<gene>
    <name evidence="1" type="ORF">DNH61_04820</name>
</gene>
<name>A0A2W1LDV2_9BACL</name>